<proteinExistence type="predicted"/>
<name>A0ABT0LIL1_9GAMM</name>
<dbReference type="PANTHER" id="PTHR46796:SF13">
    <property type="entry name" value="HTH-TYPE TRANSCRIPTIONAL ACTIVATOR RHAS"/>
    <property type="match status" value="1"/>
</dbReference>
<keyword evidence="3" id="KW-0804">Transcription</keyword>
<dbReference type="PANTHER" id="PTHR46796">
    <property type="entry name" value="HTH-TYPE TRANSCRIPTIONAL ACTIVATOR RHAS-RELATED"/>
    <property type="match status" value="1"/>
</dbReference>
<feature type="domain" description="HTH araC/xylS-type" evidence="4">
    <location>
        <begin position="206"/>
        <end position="281"/>
    </location>
</feature>
<keyword evidence="1" id="KW-0805">Transcription regulation</keyword>
<evidence type="ECO:0000259" key="4">
    <source>
        <dbReference type="PROSITE" id="PS01124"/>
    </source>
</evidence>
<dbReference type="PROSITE" id="PS01124">
    <property type="entry name" value="HTH_ARAC_FAMILY_2"/>
    <property type="match status" value="1"/>
</dbReference>
<dbReference type="InterPro" id="IPR018060">
    <property type="entry name" value="HTH_AraC"/>
</dbReference>
<evidence type="ECO:0000313" key="5">
    <source>
        <dbReference type="EMBL" id="MCL1127526.1"/>
    </source>
</evidence>
<keyword evidence="6" id="KW-1185">Reference proteome</keyword>
<dbReference type="Pfam" id="PF12833">
    <property type="entry name" value="HTH_18"/>
    <property type="match status" value="1"/>
</dbReference>
<comment type="caution">
    <text evidence="5">The sequence shown here is derived from an EMBL/GenBank/DDBJ whole genome shotgun (WGS) entry which is preliminary data.</text>
</comment>
<dbReference type="InterPro" id="IPR009057">
    <property type="entry name" value="Homeodomain-like_sf"/>
</dbReference>
<dbReference type="Gene3D" id="1.10.10.60">
    <property type="entry name" value="Homeodomain-like"/>
    <property type="match status" value="1"/>
</dbReference>
<accession>A0ABT0LIL1</accession>
<dbReference type="EMBL" id="JAKIKS010000170">
    <property type="protein sequence ID" value="MCL1127526.1"/>
    <property type="molecule type" value="Genomic_DNA"/>
</dbReference>
<protein>
    <submittedName>
        <fullName evidence="5">Helix-turn-helix domain-containing protein</fullName>
    </submittedName>
</protein>
<dbReference type="SUPFAM" id="SSF46689">
    <property type="entry name" value="Homeodomain-like"/>
    <property type="match status" value="1"/>
</dbReference>
<evidence type="ECO:0000313" key="6">
    <source>
        <dbReference type="Proteomes" id="UP001203423"/>
    </source>
</evidence>
<gene>
    <name evidence="5" type="ORF">L2764_24395</name>
</gene>
<dbReference type="InterPro" id="IPR046532">
    <property type="entry name" value="DUF6597"/>
</dbReference>
<dbReference type="InterPro" id="IPR050204">
    <property type="entry name" value="AraC_XylS_family_regulators"/>
</dbReference>
<evidence type="ECO:0000256" key="3">
    <source>
        <dbReference type="ARBA" id="ARBA00023163"/>
    </source>
</evidence>
<sequence length="295" mass="34075">MKNWKLNPQQDNVARVVDCYWFLEREPDDKLLTCPKLNPDPAAHLIMASHNHTYQYDSGSVRNKGMGSHWLFPHSQTLAMDHSKPFVILGIKFHVGALYSLTMEPKQPMINHVMAVDLKDILQFEHSQKIRCLLSLGDPLGFSGSLEFNLLKAAEHPQACRDLLDTVLQPWLFKSDFDKHSLLVKRAYPLLHDMPITKLGVILHCSQRTLERSFLRVTGMTLKQCQQMEKLETLLHFLQRKNEKKANWVDIAQQFGFSDQPHLIRYLKDTLGQTPGEYALKRDVTIDIYGDFESH</sequence>
<evidence type="ECO:0000256" key="1">
    <source>
        <dbReference type="ARBA" id="ARBA00023015"/>
    </source>
</evidence>
<dbReference type="SMART" id="SM00342">
    <property type="entry name" value="HTH_ARAC"/>
    <property type="match status" value="1"/>
</dbReference>
<reference evidence="5 6" key="1">
    <citation type="submission" date="2022-01" db="EMBL/GenBank/DDBJ databases">
        <title>Whole genome-based taxonomy of the Shewanellaceae.</title>
        <authorList>
            <person name="Martin-Rodriguez A.J."/>
        </authorList>
    </citation>
    <scope>NUCLEOTIDE SEQUENCE [LARGE SCALE GENOMIC DNA]</scope>
    <source>
        <strain evidence="5 6">DSM 17177</strain>
    </source>
</reference>
<dbReference type="Proteomes" id="UP001203423">
    <property type="component" value="Unassembled WGS sequence"/>
</dbReference>
<dbReference type="RefSeq" id="WP_248942967.1">
    <property type="nucleotide sequence ID" value="NZ_JAKIKS010000170.1"/>
</dbReference>
<keyword evidence="2" id="KW-0238">DNA-binding</keyword>
<evidence type="ECO:0000256" key="2">
    <source>
        <dbReference type="ARBA" id="ARBA00023125"/>
    </source>
</evidence>
<organism evidence="5 6">
    <name type="scientific">Shewanella surugensis</name>
    <dbReference type="NCBI Taxonomy" id="212020"/>
    <lineage>
        <taxon>Bacteria</taxon>
        <taxon>Pseudomonadati</taxon>
        <taxon>Pseudomonadota</taxon>
        <taxon>Gammaproteobacteria</taxon>
        <taxon>Alteromonadales</taxon>
        <taxon>Shewanellaceae</taxon>
        <taxon>Shewanella</taxon>
    </lineage>
</organism>
<dbReference type="Pfam" id="PF20240">
    <property type="entry name" value="DUF6597"/>
    <property type="match status" value="1"/>
</dbReference>